<dbReference type="GO" id="GO:0016491">
    <property type="term" value="F:oxidoreductase activity"/>
    <property type="evidence" value="ECO:0007669"/>
    <property type="project" value="UniProtKB-KW"/>
</dbReference>
<keyword evidence="5" id="KW-1185">Reference proteome</keyword>
<dbReference type="Proteomes" id="UP001138997">
    <property type="component" value="Unassembled WGS sequence"/>
</dbReference>
<dbReference type="Pfam" id="PF01408">
    <property type="entry name" value="GFO_IDH_MocA"/>
    <property type="match status" value="1"/>
</dbReference>
<dbReference type="Gene3D" id="3.30.360.10">
    <property type="entry name" value="Dihydrodipicolinate Reductase, domain 2"/>
    <property type="match status" value="1"/>
</dbReference>
<name>A0A9X1SS46_9ACTN</name>
<dbReference type="SUPFAM" id="SSF51735">
    <property type="entry name" value="NAD(P)-binding Rossmann-fold domains"/>
    <property type="match status" value="1"/>
</dbReference>
<evidence type="ECO:0000259" key="3">
    <source>
        <dbReference type="Pfam" id="PF22725"/>
    </source>
</evidence>
<evidence type="ECO:0000256" key="1">
    <source>
        <dbReference type="ARBA" id="ARBA00023002"/>
    </source>
</evidence>
<dbReference type="Pfam" id="PF22725">
    <property type="entry name" value="GFO_IDH_MocA_C3"/>
    <property type="match status" value="1"/>
</dbReference>
<evidence type="ECO:0000313" key="4">
    <source>
        <dbReference type="EMBL" id="MCD5309896.1"/>
    </source>
</evidence>
<dbReference type="InterPro" id="IPR036291">
    <property type="entry name" value="NAD(P)-bd_dom_sf"/>
</dbReference>
<dbReference type="RefSeq" id="WP_231438811.1">
    <property type="nucleotide sequence ID" value="NZ_JAJOMB010000001.1"/>
</dbReference>
<feature type="domain" description="Gfo/Idh/MocA-like oxidoreductase N-terminal" evidence="2">
    <location>
        <begin position="5"/>
        <end position="124"/>
    </location>
</feature>
<sequence length="391" mass="40464">MKQPLRVALIGCGNIALNAHLPAFLADPERYQVVAVADPTPARLQMAAEATHAQAYVDPLEAICAPEVDIVDVCTPQHLRRDLLIAAAEAGKHIICEKPLASIPADAEAAVKAAEAAGVVLGVVHNYLFLPEITTALRIIASGELGAVRAVTVNYLGVLDLPGAGSYRPLWRHDPAAAGGGVLMDMLHAVYLAEHLLGAPFVRVSGFADADLPGSRGDGVETMALARFEADVGERTGVAMVNMAWGHGPGGVQVTGTEGRLMISYVDDSTPPWAPLAGLTVTTVEGTRREDVPTGVELPQKMSVSMADALADIADAVASGGRPAATGRDALHTLACTMATYTSAALGRTVPIKDAGAPGVWSAGVGALAGLEMPAHSPVARGRLFRGQQVR</sequence>
<organism evidence="4 5">
    <name type="scientific">Kineosporia babensis</name>
    <dbReference type="NCBI Taxonomy" id="499548"/>
    <lineage>
        <taxon>Bacteria</taxon>
        <taxon>Bacillati</taxon>
        <taxon>Actinomycetota</taxon>
        <taxon>Actinomycetes</taxon>
        <taxon>Kineosporiales</taxon>
        <taxon>Kineosporiaceae</taxon>
        <taxon>Kineosporia</taxon>
    </lineage>
</organism>
<evidence type="ECO:0000313" key="5">
    <source>
        <dbReference type="Proteomes" id="UP001138997"/>
    </source>
</evidence>
<dbReference type="PANTHER" id="PTHR43818">
    <property type="entry name" value="BCDNA.GH03377"/>
    <property type="match status" value="1"/>
</dbReference>
<dbReference type="InterPro" id="IPR000683">
    <property type="entry name" value="Gfo/Idh/MocA-like_OxRdtase_N"/>
</dbReference>
<evidence type="ECO:0000259" key="2">
    <source>
        <dbReference type="Pfam" id="PF01408"/>
    </source>
</evidence>
<dbReference type="PANTHER" id="PTHR43818:SF11">
    <property type="entry name" value="BCDNA.GH03377"/>
    <property type="match status" value="1"/>
</dbReference>
<proteinExistence type="predicted"/>
<dbReference type="InterPro" id="IPR050463">
    <property type="entry name" value="Gfo/Idh/MocA_oxidrdct_glycsds"/>
</dbReference>
<gene>
    <name evidence="4" type="ORF">LR394_03245</name>
</gene>
<dbReference type="AlphaFoldDB" id="A0A9X1SS46"/>
<comment type="caution">
    <text evidence="4">The sequence shown here is derived from an EMBL/GenBank/DDBJ whole genome shotgun (WGS) entry which is preliminary data.</text>
</comment>
<protein>
    <submittedName>
        <fullName evidence="4">Gfo/Idh/MocA family oxidoreductase</fullName>
    </submittedName>
</protein>
<dbReference type="InterPro" id="IPR055170">
    <property type="entry name" value="GFO_IDH_MocA-like_dom"/>
</dbReference>
<dbReference type="GO" id="GO:0000166">
    <property type="term" value="F:nucleotide binding"/>
    <property type="evidence" value="ECO:0007669"/>
    <property type="project" value="InterPro"/>
</dbReference>
<dbReference type="EMBL" id="JAJOMB010000001">
    <property type="protein sequence ID" value="MCD5309896.1"/>
    <property type="molecule type" value="Genomic_DNA"/>
</dbReference>
<keyword evidence="1" id="KW-0560">Oxidoreductase</keyword>
<dbReference type="SUPFAM" id="SSF55347">
    <property type="entry name" value="Glyceraldehyde-3-phosphate dehydrogenase-like, C-terminal domain"/>
    <property type="match status" value="1"/>
</dbReference>
<feature type="domain" description="GFO/IDH/MocA-like oxidoreductase" evidence="3">
    <location>
        <begin position="135"/>
        <end position="261"/>
    </location>
</feature>
<reference evidence="4" key="1">
    <citation type="submission" date="2021-11" db="EMBL/GenBank/DDBJ databases">
        <title>Streptomyces corallinus and Kineosporia corallina sp. nov., two new coral-derived marine actinobacteria.</title>
        <authorList>
            <person name="Buangrab K."/>
            <person name="Sutthacheep M."/>
            <person name="Yeemin T."/>
            <person name="Harunari E."/>
            <person name="Igarashi Y."/>
            <person name="Sripreechasak P."/>
            <person name="Kanchanasin P."/>
            <person name="Tanasupawat S."/>
            <person name="Phongsopitanun W."/>
        </authorList>
    </citation>
    <scope>NUCLEOTIDE SEQUENCE</scope>
    <source>
        <strain evidence="4">JCM 31032</strain>
    </source>
</reference>
<dbReference type="Gene3D" id="3.40.50.720">
    <property type="entry name" value="NAD(P)-binding Rossmann-like Domain"/>
    <property type="match status" value="1"/>
</dbReference>
<accession>A0A9X1SS46</accession>